<evidence type="ECO:0000313" key="2">
    <source>
        <dbReference type="EMBL" id="HIZ23577.1"/>
    </source>
</evidence>
<name>A0A9D2DUP0_9FIRM</name>
<dbReference type="Pfam" id="PF06207">
    <property type="entry name" value="DUF1002"/>
    <property type="match status" value="1"/>
</dbReference>
<evidence type="ECO:0000256" key="1">
    <source>
        <dbReference type="SAM" id="MobiDB-lite"/>
    </source>
</evidence>
<dbReference type="EMBL" id="DXBU01000166">
    <property type="protein sequence ID" value="HIZ23577.1"/>
    <property type="molecule type" value="Genomic_DNA"/>
</dbReference>
<proteinExistence type="predicted"/>
<organism evidence="2 3">
    <name type="scientific">Candidatus Blautia faecigallinarum</name>
    <dbReference type="NCBI Taxonomy" id="2838488"/>
    <lineage>
        <taxon>Bacteria</taxon>
        <taxon>Bacillati</taxon>
        <taxon>Bacillota</taxon>
        <taxon>Clostridia</taxon>
        <taxon>Lachnospirales</taxon>
        <taxon>Lachnospiraceae</taxon>
        <taxon>Blautia</taxon>
    </lineage>
</organism>
<feature type="region of interest" description="Disordered" evidence="1">
    <location>
        <begin position="232"/>
        <end position="264"/>
    </location>
</feature>
<reference evidence="2" key="1">
    <citation type="journal article" date="2021" name="PeerJ">
        <title>Extensive microbial diversity within the chicken gut microbiome revealed by metagenomics and culture.</title>
        <authorList>
            <person name="Gilroy R."/>
            <person name="Ravi A."/>
            <person name="Getino M."/>
            <person name="Pursley I."/>
            <person name="Horton D.L."/>
            <person name="Alikhan N.F."/>
            <person name="Baker D."/>
            <person name="Gharbi K."/>
            <person name="Hall N."/>
            <person name="Watson M."/>
            <person name="Adriaenssens E.M."/>
            <person name="Foster-Nyarko E."/>
            <person name="Jarju S."/>
            <person name="Secka A."/>
            <person name="Antonio M."/>
            <person name="Oren A."/>
            <person name="Chaudhuri R.R."/>
            <person name="La Ragione R."/>
            <person name="Hildebrand F."/>
            <person name="Pallen M.J."/>
        </authorList>
    </citation>
    <scope>NUCLEOTIDE SEQUENCE</scope>
    <source>
        <strain evidence="2">14324</strain>
    </source>
</reference>
<comment type="caution">
    <text evidence="2">The sequence shown here is derived from an EMBL/GenBank/DDBJ whole genome shotgun (WGS) entry which is preliminary data.</text>
</comment>
<dbReference type="AlphaFoldDB" id="A0A9D2DUP0"/>
<reference evidence="2" key="2">
    <citation type="submission" date="2021-04" db="EMBL/GenBank/DDBJ databases">
        <authorList>
            <person name="Gilroy R."/>
        </authorList>
    </citation>
    <scope>NUCLEOTIDE SEQUENCE</scope>
    <source>
        <strain evidence="2">14324</strain>
    </source>
</reference>
<feature type="region of interest" description="Disordered" evidence="1">
    <location>
        <begin position="276"/>
        <end position="369"/>
    </location>
</feature>
<accession>A0A9D2DUP0</accession>
<protein>
    <submittedName>
        <fullName evidence="2">DUF1002 domain-containing protein</fullName>
    </submittedName>
</protein>
<feature type="compositionally biased region" description="Low complexity" evidence="1">
    <location>
        <begin position="329"/>
        <end position="342"/>
    </location>
</feature>
<feature type="compositionally biased region" description="Low complexity" evidence="1">
    <location>
        <begin position="295"/>
        <end position="321"/>
    </location>
</feature>
<feature type="compositionally biased region" description="Acidic residues" evidence="1">
    <location>
        <begin position="242"/>
        <end position="259"/>
    </location>
</feature>
<dbReference type="InterPro" id="IPR009343">
    <property type="entry name" value="DUF1002"/>
</dbReference>
<dbReference type="Proteomes" id="UP000824041">
    <property type="component" value="Unassembled WGS sequence"/>
</dbReference>
<evidence type="ECO:0000313" key="3">
    <source>
        <dbReference type="Proteomes" id="UP000824041"/>
    </source>
</evidence>
<sequence length="530" mass="56796">MADAVKVVTLGADLTEDQKNTMMRYFQVDANQVQILTITNQDERDHLSAYVPLEQIGTRTVSCAYVKPTSSGGIKVRTANLNWVTCNMIATTLSTSGVSNCEVVAACPFEVSGTGALTGILMAYETASGEQLDETKKEIATEELVVTGNLAQDVGQDDATYIVNEAKKQVVQNNIQNADEIYNVVVNIAEQNNMQVDSAQLDKIVSLLEQIAQQNYNYDDMKETLENVEENVSGEAEIGNDGAEETENTEEEAPAEDPDSIVSGLDESILGSDVIASSTEDPTLEEETRQEAETAEGTTEIPEASADGTQEGTENIEGTTEIPEASADGTQEGTENIEGTTEIPEASADGTQEGAEEIVETPAEGTEEETVDITLLDEEAKALYDQAAVFCAGEYEGDTASLQTAMGTDAVAAVVLDTETGSQLTDKVLNIYAELLLEGTDSYVPADTDVYLTTELNMLSPKLKTLFGLSEDGTEADEILANVSAEDRQTLYEDTMKFFEKLYGETTETLDTQADASGEGMAAAEEVPVQ</sequence>
<gene>
    <name evidence="2" type="ORF">IAA21_12415</name>
</gene>
<feature type="region of interest" description="Disordered" evidence="1">
    <location>
        <begin position="509"/>
        <end position="530"/>
    </location>
</feature>
<feature type="compositionally biased region" description="Acidic residues" evidence="1">
    <location>
        <begin position="354"/>
        <end position="369"/>
    </location>
</feature>